<dbReference type="Pfam" id="PF13669">
    <property type="entry name" value="Glyoxalase_4"/>
    <property type="match status" value="1"/>
</dbReference>
<accession>A0A291MZW5</accession>
<name>A0A291MZW5_SPHYA</name>
<dbReference type="AlphaFoldDB" id="A0A291MZW5"/>
<gene>
    <name evidence="1" type="ORF">A6768_12070</name>
</gene>
<dbReference type="EMBL" id="CP023741">
    <property type="protein sequence ID" value="ATI80653.1"/>
    <property type="molecule type" value="Genomic_DNA"/>
</dbReference>
<reference evidence="1 2" key="1">
    <citation type="submission" date="2017-10" db="EMBL/GenBank/DDBJ databases">
        <title>Sphingobium yanoikuyae S72.</title>
        <authorList>
            <person name="Sanchez E."/>
            <person name="Bustos P."/>
            <person name="Mendoza P."/>
            <person name="Guo X."/>
            <person name="Mendoza A."/>
        </authorList>
    </citation>
    <scope>NUCLEOTIDE SEQUENCE [LARGE SCALE GENOMIC DNA]</scope>
    <source>
        <strain evidence="1 2">S72</strain>
    </source>
</reference>
<sequence length="200" mass="22336">MLSVHICGDLAALVTSIRHRCDPLVQRLPQPSECGAHQGGCMRNFFSGFFQFGYVTRNVDAAIASFREKFGPVEFLVNDLQPTDGKAPPTRRIALAYIDDVMTEIIEPDPTQKTIYDDVIPANDGPIHLHHFGYLIDDHAAMLEQLKAMGYDVPLHGSMQGALDYSYADTRTDLGVFSEFIWLDEGGRAFFDLVPRTVTR</sequence>
<evidence type="ECO:0000313" key="2">
    <source>
        <dbReference type="Proteomes" id="UP000219422"/>
    </source>
</evidence>
<dbReference type="Proteomes" id="UP000219422">
    <property type="component" value="Chromosome"/>
</dbReference>
<dbReference type="Gene3D" id="3.10.180.10">
    <property type="entry name" value="2,3-Dihydroxybiphenyl 1,2-Dioxygenase, domain 1"/>
    <property type="match status" value="1"/>
</dbReference>
<dbReference type="KEGG" id="sya:A6768_12070"/>
<dbReference type="RefSeq" id="WP_097383778.1">
    <property type="nucleotide sequence ID" value="NZ_CP023741.1"/>
</dbReference>
<proteinExistence type="predicted"/>
<organism evidence="1 2">
    <name type="scientific">Sphingobium yanoikuyae</name>
    <name type="common">Sphingomonas yanoikuyae</name>
    <dbReference type="NCBI Taxonomy" id="13690"/>
    <lineage>
        <taxon>Bacteria</taxon>
        <taxon>Pseudomonadati</taxon>
        <taxon>Pseudomonadota</taxon>
        <taxon>Alphaproteobacteria</taxon>
        <taxon>Sphingomonadales</taxon>
        <taxon>Sphingomonadaceae</taxon>
        <taxon>Sphingobium</taxon>
    </lineage>
</organism>
<evidence type="ECO:0008006" key="3">
    <source>
        <dbReference type="Google" id="ProtNLM"/>
    </source>
</evidence>
<dbReference type="SUPFAM" id="SSF54593">
    <property type="entry name" value="Glyoxalase/Bleomycin resistance protein/Dihydroxybiphenyl dioxygenase"/>
    <property type="match status" value="1"/>
</dbReference>
<dbReference type="InterPro" id="IPR029068">
    <property type="entry name" value="Glyas_Bleomycin-R_OHBP_Dase"/>
</dbReference>
<evidence type="ECO:0000313" key="1">
    <source>
        <dbReference type="EMBL" id="ATI80653.1"/>
    </source>
</evidence>
<dbReference type="GeneID" id="57777564"/>
<protein>
    <recommendedName>
        <fullName evidence="3">VOC domain-containing protein</fullName>
    </recommendedName>
</protein>